<dbReference type="Proteomes" id="UP000267029">
    <property type="component" value="Unassembled WGS sequence"/>
</dbReference>
<dbReference type="SUPFAM" id="SSF50978">
    <property type="entry name" value="WD40 repeat-like"/>
    <property type="match status" value="1"/>
</dbReference>
<evidence type="ECO:0000259" key="5">
    <source>
        <dbReference type="PROSITE" id="PS00028"/>
    </source>
</evidence>
<feature type="repeat" description="WD" evidence="4">
    <location>
        <begin position="79"/>
        <end position="111"/>
    </location>
</feature>
<sequence length="278" mass="30126">MNLTFHFKGHRGAITNLGMPSRDLIFVVSSSLDCTLMIWNIKPQTRAYKLTGHDDAVLCACFSSSGEIVASTKGESVTFRAHTAAVWWVDVSPDNKCLCTASSDKSVKVWNPRELGAVLQVNAPAFERILRFSPDSQLIASSSDDKNIRLWDCRNQECVCAFSESGGFANHIDFHPSGTCIASGSSASIVKIWDLRMKRLLHFHPTGNYLLSASEDSTLKIFDLLEGRPIYTLSGHKGAITAAVFSSSGAQFVSGGADEQVGCRASLSTFVFSGCSVQ</sequence>
<evidence type="ECO:0000313" key="7">
    <source>
        <dbReference type="Proteomes" id="UP000267029"/>
    </source>
</evidence>
<dbReference type="PROSITE" id="PS50082">
    <property type="entry name" value="WD_REPEATS_2"/>
    <property type="match status" value="6"/>
</dbReference>
<feature type="repeat" description="WD" evidence="4">
    <location>
        <begin position="172"/>
        <end position="203"/>
    </location>
</feature>
<dbReference type="STRING" id="53468.A0A3P6GZL8"/>
<feature type="repeat" description="WD" evidence="4">
    <location>
        <begin position="130"/>
        <end position="161"/>
    </location>
</feature>
<dbReference type="PRINTS" id="PR00320">
    <property type="entry name" value="GPROTEINBRPT"/>
</dbReference>
<dbReference type="InterPro" id="IPR019775">
    <property type="entry name" value="WD40_repeat_CS"/>
</dbReference>
<dbReference type="Gene3D" id="2.130.10.10">
    <property type="entry name" value="YVTN repeat-like/Quinoprotein amine dehydrogenase"/>
    <property type="match status" value="4"/>
</dbReference>
<dbReference type="AlphaFoldDB" id="A0A3P6GZL8"/>
<name>A0A3P6GZL8_MESCO</name>
<proteinExistence type="inferred from homology"/>
<feature type="repeat" description="WD" evidence="4">
    <location>
        <begin position="7"/>
        <end position="49"/>
    </location>
</feature>
<dbReference type="PANTHER" id="PTHR44019:SF8">
    <property type="entry name" value="POC1 CENTRIOLAR PROTEIN HOMOLOG"/>
    <property type="match status" value="1"/>
</dbReference>
<keyword evidence="7" id="KW-1185">Reference proteome</keyword>
<dbReference type="PROSITE" id="PS00678">
    <property type="entry name" value="WD_REPEATS_1"/>
    <property type="match status" value="1"/>
</dbReference>
<comment type="similarity">
    <text evidence="3">Belongs to the WD repeat POC1 family.</text>
</comment>
<organism evidence="6 7">
    <name type="scientific">Mesocestoides corti</name>
    <name type="common">Flatworm</name>
    <dbReference type="NCBI Taxonomy" id="53468"/>
    <lineage>
        <taxon>Eukaryota</taxon>
        <taxon>Metazoa</taxon>
        <taxon>Spiralia</taxon>
        <taxon>Lophotrochozoa</taxon>
        <taxon>Platyhelminthes</taxon>
        <taxon>Cestoda</taxon>
        <taxon>Eucestoda</taxon>
        <taxon>Cyclophyllidea</taxon>
        <taxon>Mesocestoididae</taxon>
        <taxon>Mesocestoides</taxon>
    </lineage>
</organism>
<reference evidence="6 7" key="1">
    <citation type="submission" date="2018-10" db="EMBL/GenBank/DDBJ databases">
        <authorList>
            <consortium name="Pathogen Informatics"/>
        </authorList>
    </citation>
    <scope>NUCLEOTIDE SEQUENCE [LARGE SCALE GENOMIC DNA]</scope>
</reference>
<dbReference type="GO" id="GO:0060271">
    <property type="term" value="P:cilium assembly"/>
    <property type="evidence" value="ECO:0007669"/>
    <property type="project" value="TreeGrafter"/>
</dbReference>
<evidence type="ECO:0000313" key="6">
    <source>
        <dbReference type="EMBL" id="VDD79634.1"/>
    </source>
</evidence>
<dbReference type="InterPro" id="IPR036322">
    <property type="entry name" value="WD40_repeat_dom_sf"/>
</dbReference>
<evidence type="ECO:0000256" key="2">
    <source>
        <dbReference type="ARBA" id="ARBA00022737"/>
    </source>
</evidence>
<evidence type="ECO:0000256" key="3">
    <source>
        <dbReference type="ARBA" id="ARBA00037984"/>
    </source>
</evidence>
<keyword evidence="1 4" id="KW-0853">WD repeat</keyword>
<dbReference type="Pfam" id="PF00400">
    <property type="entry name" value="WD40"/>
    <property type="match status" value="7"/>
</dbReference>
<feature type="repeat" description="WD" evidence="4">
    <location>
        <begin position="201"/>
        <end position="232"/>
    </location>
</feature>
<evidence type="ECO:0000256" key="1">
    <source>
        <dbReference type="ARBA" id="ARBA00022574"/>
    </source>
</evidence>
<dbReference type="PROSITE" id="PS00028">
    <property type="entry name" value="ZINC_FINGER_C2H2_1"/>
    <property type="match status" value="1"/>
</dbReference>
<dbReference type="InterPro" id="IPR001680">
    <property type="entry name" value="WD40_rpt"/>
</dbReference>
<keyword evidence="2" id="KW-0677">Repeat</keyword>
<feature type="repeat" description="WD" evidence="4">
    <location>
        <begin position="233"/>
        <end position="261"/>
    </location>
</feature>
<dbReference type="PANTHER" id="PTHR44019">
    <property type="entry name" value="WD REPEAT-CONTAINING PROTEIN 55"/>
    <property type="match status" value="1"/>
</dbReference>
<dbReference type="EMBL" id="UXSR01005204">
    <property type="protein sequence ID" value="VDD79634.1"/>
    <property type="molecule type" value="Genomic_DNA"/>
</dbReference>
<dbReference type="GO" id="GO:0036064">
    <property type="term" value="C:ciliary basal body"/>
    <property type="evidence" value="ECO:0007669"/>
    <property type="project" value="TreeGrafter"/>
</dbReference>
<dbReference type="InterPro" id="IPR020472">
    <property type="entry name" value="WD40_PAC1"/>
</dbReference>
<evidence type="ECO:0000256" key="4">
    <source>
        <dbReference type="PROSITE-ProRule" id="PRU00221"/>
    </source>
</evidence>
<dbReference type="OrthoDB" id="10264588at2759"/>
<gene>
    <name evidence="6" type="ORF">MCOS_LOCUS5637</name>
</gene>
<dbReference type="InterPro" id="IPR015943">
    <property type="entry name" value="WD40/YVTN_repeat-like_dom_sf"/>
</dbReference>
<dbReference type="CDD" id="cd00200">
    <property type="entry name" value="WD40"/>
    <property type="match status" value="1"/>
</dbReference>
<dbReference type="SMART" id="SM00320">
    <property type="entry name" value="WD40"/>
    <property type="match status" value="6"/>
</dbReference>
<dbReference type="InterPro" id="IPR050505">
    <property type="entry name" value="WDR55/POC1"/>
</dbReference>
<dbReference type="GO" id="GO:0005814">
    <property type="term" value="C:centriole"/>
    <property type="evidence" value="ECO:0007669"/>
    <property type="project" value="TreeGrafter"/>
</dbReference>
<dbReference type="InterPro" id="IPR013087">
    <property type="entry name" value="Znf_C2H2_type"/>
</dbReference>
<feature type="domain" description="C2H2-type" evidence="5">
    <location>
        <begin position="153"/>
        <end position="175"/>
    </location>
</feature>
<protein>
    <recommendedName>
        <fullName evidence="5">C2H2-type domain-containing protein</fullName>
    </recommendedName>
</protein>
<dbReference type="PROSITE" id="PS50294">
    <property type="entry name" value="WD_REPEATS_REGION"/>
    <property type="match status" value="1"/>
</dbReference>
<accession>A0A3P6GZL8</accession>